<dbReference type="PROSITE" id="PS51192">
    <property type="entry name" value="HELICASE_ATP_BIND_1"/>
    <property type="match status" value="1"/>
</dbReference>
<evidence type="ECO:0000256" key="13">
    <source>
        <dbReference type="SAM" id="MobiDB-lite"/>
    </source>
</evidence>
<dbReference type="Pfam" id="PF00270">
    <property type="entry name" value="DEAD"/>
    <property type="match status" value="1"/>
</dbReference>
<dbReference type="InterPro" id="IPR014001">
    <property type="entry name" value="Helicase_ATP-bd"/>
</dbReference>
<keyword evidence="8 12" id="KW-0067">ATP-binding</keyword>
<feature type="binding site" evidence="12">
    <location>
        <position position="623"/>
    </location>
    <ligand>
        <name>Zn(2+)</name>
        <dbReference type="ChEBI" id="CHEBI:29105"/>
        <label>2</label>
    </ligand>
</feature>
<feature type="binding site" evidence="12">
    <location>
        <position position="541"/>
    </location>
    <ligand>
        <name>Zn(2+)</name>
        <dbReference type="ChEBI" id="CHEBI:29105"/>
        <label>1</label>
    </ligand>
</feature>
<dbReference type="Proteomes" id="UP000067626">
    <property type="component" value="Chromosome"/>
</dbReference>
<dbReference type="InterPro" id="IPR041222">
    <property type="entry name" value="PriA_3primeBD"/>
</dbReference>
<keyword evidence="5 12" id="KW-0378">Hydrolase</keyword>
<dbReference type="Pfam" id="PF18319">
    <property type="entry name" value="Zn_ribbon_PriA"/>
    <property type="match status" value="1"/>
</dbReference>
<feature type="region of interest" description="Disordered" evidence="13">
    <location>
        <begin position="274"/>
        <end position="306"/>
    </location>
</feature>
<dbReference type="InterPro" id="IPR042115">
    <property type="entry name" value="PriA_3primeBD_sf"/>
</dbReference>
<dbReference type="InterPro" id="IPR011545">
    <property type="entry name" value="DEAD/DEAH_box_helicase_dom"/>
</dbReference>
<dbReference type="Pfam" id="PF00271">
    <property type="entry name" value="Helicase_C"/>
    <property type="match status" value="1"/>
</dbReference>
<evidence type="ECO:0000256" key="5">
    <source>
        <dbReference type="ARBA" id="ARBA00022801"/>
    </source>
</evidence>
<keyword evidence="3 12" id="KW-0479">Metal-binding</keyword>
<dbReference type="PATRIC" id="fig|52.7.peg.1723"/>
<evidence type="ECO:0000256" key="2">
    <source>
        <dbReference type="ARBA" id="ARBA00022705"/>
    </source>
</evidence>
<keyword evidence="7 12" id="KW-0862">Zinc</keyword>
<name>A0A0K1EA57_CHOCO</name>
<comment type="similarity">
    <text evidence="12">Belongs to the helicase family. PriA subfamily.</text>
</comment>
<keyword evidence="4 12" id="KW-0547">Nucleotide-binding</keyword>
<reference evidence="16 17" key="1">
    <citation type="submission" date="2015-07" db="EMBL/GenBank/DDBJ databases">
        <title>Genome analysis of myxobacterium Chondromyces crocatus Cm c5 reveals a high potential for natural compound synthesis and the genetic basis for the loss of fruiting body formation.</title>
        <authorList>
            <person name="Zaburannyi N."/>
            <person name="Bunk B."/>
            <person name="Maier J."/>
            <person name="Overmann J."/>
            <person name="Mueller R."/>
        </authorList>
    </citation>
    <scope>NUCLEOTIDE SEQUENCE [LARGE SCALE GENOMIC DNA]</scope>
    <source>
        <strain evidence="16 17">Cm c5</strain>
    </source>
</reference>
<evidence type="ECO:0000313" key="17">
    <source>
        <dbReference type="Proteomes" id="UP000067626"/>
    </source>
</evidence>
<feature type="binding site" evidence="12">
    <location>
        <position position="633"/>
    </location>
    <ligand>
        <name>Zn(2+)</name>
        <dbReference type="ChEBI" id="CHEBI:29105"/>
        <label>1</label>
    </ligand>
</feature>
<sequence>MNGSRFLSQRLLCYLRQAHRMPSYAVVAVPVPLSQPFHYAIPAHFAAEVRPGARVLCEFGRRRLVGVVLTLSDRAPPVDPTRIKPIAAVVDPEPALPAELLAFLQELAAYYFAPIGEVLRLALPALERDQVKAMSAKGAFGGPLDLARQKQVGGRKVLFACPTDALEPPGTLRGQAAAVLALLRASGEQPVARLEERFKAARAAVKKLAGMGLVTLDERERPRDPFFRLPETPDSPPELNEAQALAAERIDAALAALAPTAGFAVASSPAAGSSAASSPAAGSPAASSSAASSPAASSPAASSPATGSSAASSPAAFLLFGVTGSGKTEVYLRAIATCLAQGRGALMMVPEIALTPQVVARFRARFGDDLAVLHSGLSDADRHAMWTSLRTGRVRVAIGARSALFAPVPDLGLILVDEEHDGSFKQEEGVRYHARDMALLRAYRAGAVCVLGSATPSLESIALVRRGKLTELRLPERAHREATLPEVHLVDLRKFGAGPSGDKLISLPLHRAIEQALKAKDQIILFLNRRGFAPSVVCEACGTVETCASCSVALTYHRGRRAPRATPGPHVASAALSSGQTGELPGLTPPRPPPRGKLLVPPPGHDTDDDHVLRGGRLRCHYCDYTGPLPDRCSACNAPSLALEGLGTERLEATIAESFPEARVGRLDRDVAGADKTEAILNRMRAGEIDILVGTQMVTKGHDLPSVTLVGVVNADAALSIPDFRAAERGFQLLVQVAGRAGRRDRPGRVLIQTRNPQHPAVAFAAAHDVEGFLRRELVDRQEVGYPPYSRLALIRVDAPDEQVARDAIGLLAARARTSPEGLARRVDVLGPSAAPIAKLRNRYRFRVLLRADERGPLRAAVAAVNEAKNSIERSVRIVIDIDPVAML</sequence>
<keyword evidence="10 12" id="KW-0413">Isomerase</keyword>
<accession>A0A0K1EA57</accession>
<dbReference type="GO" id="GO:0003677">
    <property type="term" value="F:DNA binding"/>
    <property type="evidence" value="ECO:0007669"/>
    <property type="project" value="UniProtKB-UniRule"/>
</dbReference>
<feature type="binding site" evidence="12">
    <location>
        <position position="620"/>
    </location>
    <ligand>
        <name>Zn(2+)</name>
        <dbReference type="ChEBI" id="CHEBI:29105"/>
        <label>2</label>
    </ligand>
</feature>
<dbReference type="GO" id="GO:0006302">
    <property type="term" value="P:double-strand break repair"/>
    <property type="evidence" value="ECO:0007669"/>
    <property type="project" value="InterPro"/>
</dbReference>
<dbReference type="InterPro" id="IPR040498">
    <property type="entry name" value="PriA_CRR"/>
</dbReference>
<keyword evidence="9 12" id="KW-0238">DNA-binding</keyword>
<dbReference type="InterPro" id="IPR041236">
    <property type="entry name" value="PriA_C"/>
</dbReference>
<feature type="compositionally biased region" description="Pro residues" evidence="13">
    <location>
        <begin position="587"/>
        <end position="604"/>
    </location>
</feature>
<keyword evidence="2 12" id="KW-0235">DNA replication</keyword>
<gene>
    <name evidence="12" type="primary">priA</name>
    <name evidence="16" type="ORF">CMC5_016090</name>
</gene>
<evidence type="ECO:0000256" key="6">
    <source>
        <dbReference type="ARBA" id="ARBA00022806"/>
    </source>
</evidence>
<comment type="function">
    <text evidence="12">Initiates the restart of stalled replication forks, which reloads the replicative helicase on sites other than the origin of replication. Recognizes and binds to abandoned replication forks and remodels them to uncover a helicase loading site. Promotes assembly of the primosome at these replication forks.</text>
</comment>
<keyword evidence="6 12" id="KW-0347">Helicase</keyword>
<comment type="catalytic activity">
    <reaction evidence="12">
        <text>Couples ATP hydrolysis with the unwinding of duplex DNA by translocating in the 3'-5' direction.</text>
        <dbReference type="EC" id="5.6.2.4"/>
    </reaction>
</comment>
<feature type="binding site" evidence="12">
    <location>
        <position position="636"/>
    </location>
    <ligand>
        <name>Zn(2+)</name>
        <dbReference type="ChEBI" id="CHEBI:29105"/>
        <label>1</label>
    </ligand>
</feature>
<organism evidence="16 17">
    <name type="scientific">Chondromyces crocatus</name>
    <dbReference type="NCBI Taxonomy" id="52"/>
    <lineage>
        <taxon>Bacteria</taxon>
        <taxon>Pseudomonadati</taxon>
        <taxon>Myxococcota</taxon>
        <taxon>Polyangia</taxon>
        <taxon>Polyangiales</taxon>
        <taxon>Polyangiaceae</taxon>
        <taxon>Chondromyces</taxon>
    </lineage>
</organism>
<protein>
    <recommendedName>
        <fullName evidence="12">Replication restart protein PriA</fullName>
    </recommendedName>
    <alternativeName>
        <fullName evidence="12">ATP-dependent DNA helicase PriA</fullName>
        <ecNumber evidence="12">5.6.2.4</ecNumber>
    </alternativeName>
    <alternativeName>
        <fullName evidence="12">DNA 3'-5' helicase PriA</fullName>
    </alternativeName>
</protein>
<keyword evidence="17" id="KW-1185">Reference proteome</keyword>
<dbReference type="InterPro" id="IPR001650">
    <property type="entry name" value="Helicase_C-like"/>
</dbReference>
<dbReference type="PANTHER" id="PTHR30580:SF0">
    <property type="entry name" value="PRIMOSOMAL PROTEIN N"/>
    <property type="match status" value="1"/>
</dbReference>
<dbReference type="InterPro" id="IPR027417">
    <property type="entry name" value="P-loop_NTPase"/>
</dbReference>
<dbReference type="GO" id="GO:0016887">
    <property type="term" value="F:ATP hydrolysis activity"/>
    <property type="evidence" value="ECO:0007669"/>
    <property type="project" value="RHEA"/>
</dbReference>
<dbReference type="FunFam" id="3.40.50.300:FF:000489">
    <property type="entry name" value="Primosome assembly protein PriA"/>
    <property type="match status" value="1"/>
</dbReference>
<dbReference type="SMART" id="SM00490">
    <property type="entry name" value="HELICc"/>
    <property type="match status" value="1"/>
</dbReference>
<feature type="region of interest" description="Disordered" evidence="13">
    <location>
        <begin position="561"/>
        <end position="609"/>
    </location>
</feature>
<evidence type="ECO:0000256" key="7">
    <source>
        <dbReference type="ARBA" id="ARBA00022833"/>
    </source>
</evidence>
<dbReference type="PANTHER" id="PTHR30580">
    <property type="entry name" value="PRIMOSOMAL PROTEIN N"/>
    <property type="match status" value="1"/>
</dbReference>
<dbReference type="GO" id="GO:0005524">
    <property type="term" value="F:ATP binding"/>
    <property type="evidence" value="ECO:0007669"/>
    <property type="project" value="UniProtKB-UniRule"/>
</dbReference>
<feature type="binding site" evidence="12">
    <location>
        <position position="550"/>
    </location>
    <ligand>
        <name>Zn(2+)</name>
        <dbReference type="ChEBI" id="CHEBI:29105"/>
        <label>2</label>
    </ligand>
</feature>
<evidence type="ECO:0000256" key="9">
    <source>
        <dbReference type="ARBA" id="ARBA00023125"/>
    </source>
</evidence>
<evidence type="ECO:0000313" key="16">
    <source>
        <dbReference type="EMBL" id="AKT37468.1"/>
    </source>
</evidence>
<dbReference type="AlphaFoldDB" id="A0A0K1EA57"/>
<dbReference type="EMBL" id="CP012159">
    <property type="protein sequence ID" value="AKT37468.1"/>
    <property type="molecule type" value="Genomic_DNA"/>
</dbReference>
<feature type="binding site" evidence="12">
    <location>
        <position position="538"/>
    </location>
    <ligand>
        <name>Zn(2+)</name>
        <dbReference type="ChEBI" id="CHEBI:29105"/>
        <label>1</label>
    </ligand>
</feature>
<feature type="domain" description="Helicase ATP-binding" evidence="14">
    <location>
        <begin position="308"/>
        <end position="474"/>
    </location>
</feature>
<dbReference type="GO" id="GO:1990077">
    <property type="term" value="C:primosome complex"/>
    <property type="evidence" value="ECO:0007669"/>
    <property type="project" value="UniProtKB-UniRule"/>
</dbReference>
<keyword evidence="1 12" id="KW-0639">Primosome</keyword>
<dbReference type="Pfam" id="PF17764">
    <property type="entry name" value="PriA_3primeBD"/>
    <property type="match status" value="1"/>
</dbReference>
<proteinExistence type="inferred from homology"/>
<comment type="subunit">
    <text evidence="12">Component of the replication restart primosome.</text>
</comment>
<feature type="binding site" evidence="12">
    <location>
        <position position="547"/>
    </location>
    <ligand>
        <name>Zn(2+)</name>
        <dbReference type="ChEBI" id="CHEBI:29105"/>
        <label>2</label>
    </ligand>
</feature>
<dbReference type="Gene3D" id="3.40.1440.60">
    <property type="entry name" value="PriA, 3(prime) DNA-binding domain"/>
    <property type="match status" value="1"/>
</dbReference>
<dbReference type="CDD" id="cd17929">
    <property type="entry name" value="DEXHc_priA"/>
    <property type="match status" value="1"/>
</dbReference>
<dbReference type="HAMAP" id="MF_00983">
    <property type="entry name" value="PriA"/>
    <property type="match status" value="1"/>
</dbReference>
<dbReference type="NCBIfam" id="TIGR00595">
    <property type="entry name" value="priA"/>
    <property type="match status" value="2"/>
</dbReference>
<evidence type="ECO:0000259" key="15">
    <source>
        <dbReference type="PROSITE" id="PS51194"/>
    </source>
</evidence>
<dbReference type="GO" id="GO:0006310">
    <property type="term" value="P:DNA recombination"/>
    <property type="evidence" value="ECO:0007669"/>
    <property type="project" value="InterPro"/>
</dbReference>
<dbReference type="Gene3D" id="3.40.50.300">
    <property type="entry name" value="P-loop containing nucleotide triphosphate hydrolases"/>
    <property type="match status" value="2"/>
</dbReference>
<dbReference type="KEGG" id="ccro:CMC5_016090"/>
<evidence type="ECO:0000256" key="4">
    <source>
        <dbReference type="ARBA" id="ARBA00022741"/>
    </source>
</evidence>
<dbReference type="EC" id="5.6.2.4" evidence="12"/>
<dbReference type="STRING" id="52.CMC5_016090"/>
<evidence type="ECO:0000256" key="3">
    <source>
        <dbReference type="ARBA" id="ARBA00022723"/>
    </source>
</evidence>
<evidence type="ECO:0000256" key="1">
    <source>
        <dbReference type="ARBA" id="ARBA00022515"/>
    </source>
</evidence>
<dbReference type="GO" id="GO:0006269">
    <property type="term" value="P:DNA replication, synthesis of primer"/>
    <property type="evidence" value="ECO:0007669"/>
    <property type="project" value="UniProtKB-KW"/>
</dbReference>
<comment type="cofactor">
    <cofactor evidence="12">
        <name>Zn(2+)</name>
        <dbReference type="ChEBI" id="CHEBI:29105"/>
    </cofactor>
    <text evidence="12">Binds 2 zinc ions per subunit.</text>
</comment>
<dbReference type="GO" id="GO:0008270">
    <property type="term" value="F:zinc ion binding"/>
    <property type="evidence" value="ECO:0007669"/>
    <property type="project" value="UniProtKB-UniRule"/>
</dbReference>
<evidence type="ECO:0000256" key="12">
    <source>
        <dbReference type="HAMAP-Rule" id="MF_00983"/>
    </source>
</evidence>
<evidence type="ECO:0000256" key="11">
    <source>
        <dbReference type="ARBA" id="ARBA00048988"/>
    </source>
</evidence>
<evidence type="ECO:0000256" key="8">
    <source>
        <dbReference type="ARBA" id="ARBA00022840"/>
    </source>
</evidence>
<evidence type="ECO:0000259" key="14">
    <source>
        <dbReference type="PROSITE" id="PS51192"/>
    </source>
</evidence>
<feature type="domain" description="Helicase C-terminal" evidence="15">
    <location>
        <begin position="628"/>
        <end position="798"/>
    </location>
</feature>
<dbReference type="GO" id="GO:0043138">
    <property type="term" value="F:3'-5' DNA helicase activity"/>
    <property type="evidence" value="ECO:0007669"/>
    <property type="project" value="UniProtKB-EC"/>
</dbReference>
<comment type="catalytic activity">
    <reaction evidence="11 12">
        <text>ATP + H2O = ADP + phosphate + H(+)</text>
        <dbReference type="Rhea" id="RHEA:13065"/>
        <dbReference type="ChEBI" id="CHEBI:15377"/>
        <dbReference type="ChEBI" id="CHEBI:15378"/>
        <dbReference type="ChEBI" id="CHEBI:30616"/>
        <dbReference type="ChEBI" id="CHEBI:43474"/>
        <dbReference type="ChEBI" id="CHEBI:456216"/>
        <dbReference type="EC" id="5.6.2.4"/>
    </reaction>
</comment>
<evidence type="ECO:0000256" key="10">
    <source>
        <dbReference type="ARBA" id="ARBA00023235"/>
    </source>
</evidence>
<dbReference type="GO" id="GO:0006270">
    <property type="term" value="P:DNA replication initiation"/>
    <property type="evidence" value="ECO:0007669"/>
    <property type="project" value="TreeGrafter"/>
</dbReference>
<dbReference type="FunFam" id="3.40.1440.60:FF:000001">
    <property type="entry name" value="Primosomal protein N"/>
    <property type="match status" value="1"/>
</dbReference>
<dbReference type="SMART" id="SM00487">
    <property type="entry name" value="DEXDc"/>
    <property type="match status" value="1"/>
</dbReference>
<dbReference type="SUPFAM" id="SSF52540">
    <property type="entry name" value="P-loop containing nucleoside triphosphate hydrolases"/>
    <property type="match status" value="1"/>
</dbReference>
<dbReference type="Pfam" id="PF18074">
    <property type="entry name" value="PriA_C"/>
    <property type="match status" value="1"/>
</dbReference>
<dbReference type="InterPro" id="IPR005259">
    <property type="entry name" value="PriA"/>
</dbReference>
<dbReference type="PROSITE" id="PS51194">
    <property type="entry name" value="HELICASE_CTER"/>
    <property type="match status" value="1"/>
</dbReference>